<protein>
    <submittedName>
        <fullName evidence="2">Uncharacterized protein</fullName>
    </submittedName>
</protein>
<keyword evidence="1" id="KW-0732">Signal</keyword>
<reference evidence="2 3" key="1">
    <citation type="submission" date="2019-04" db="EMBL/GenBank/DDBJ databases">
        <title>Psychroflexus halotolerans sp. nov., isolated from a marine solar saltern.</title>
        <authorList>
            <person name="Feng X."/>
        </authorList>
    </citation>
    <scope>NUCLEOTIDE SEQUENCE [LARGE SCALE GENOMIC DNA]</scope>
    <source>
        <strain evidence="2 3">WDS2C27</strain>
    </source>
</reference>
<comment type="caution">
    <text evidence="2">The sequence shown here is derived from an EMBL/GenBank/DDBJ whole genome shotgun (WGS) entry which is preliminary data.</text>
</comment>
<name>A0A4U5TU55_9FLAO</name>
<dbReference type="EMBL" id="SWMU01000001">
    <property type="protein sequence ID" value="TKS57632.1"/>
    <property type="molecule type" value="Genomic_DNA"/>
</dbReference>
<evidence type="ECO:0000313" key="3">
    <source>
        <dbReference type="Proteomes" id="UP000306552"/>
    </source>
</evidence>
<dbReference type="AlphaFoldDB" id="A0A4U5TU55"/>
<feature type="chain" id="PRO_5020689156" evidence="1">
    <location>
        <begin position="19"/>
        <end position="250"/>
    </location>
</feature>
<evidence type="ECO:0000313" key="2">
    <source>
        <dbReference type="EMBL" id="TKS57632.1"/>
    </source>
</evidence>
<proteinExistence type="predicted"/>
<dbReference type="RefSeq" id="WP_138931332.1">
    <property type="nucleotide sequence ID" value="NZ_SWMU01000001.1"/>
</dbReference>
<feature type="signal peptide" evidence="1">
    <location>
        <begin position="1"/>
        <end position="18"/>
    </location>
</feature>
<accession>A0A4U5TU55</accession>
<keyword evidence="3" id="KW-1185">Reference proteome</keyword>
<gene>
    <name evidence="2" type="ORF">FCN74_04240</name>
</gene>
<organism evidence="2 3">
    <name type="scientific">Mesohalobacter halotolerans</name>
    <dbReference type="NCBI Taxonomy" id="1883405"/>
    <lineage>
        <taxon>Bacteria</taxon>
        <taxon>Pseudomonadati</taxon>
        <taxon>Bacteroidota</taxon>
        <taxon>Flavobacteriia</taxon>
        <taxon>Flavobacteriales</taxon>
        <taxon>Flavobacteriaceae</taxon>
        <taxon>Mesohalobacter</taxon>
    </lineage>
</organism>
<dbReference type="OrthoDB" id="1274006at2"/>
<dbReference type="Proteomes" id="UP000306552">
    <property type="component" value="Unassembled WGS sequence"/>
</dbReference>
<evidence type="ECO:0000256" key="1">
    <source>
        <dbReference type="SAM" id="SignalP"/>
    </source>
</evidence>
<sequence length="250" mass="28626">MKKNIVLLLLLLSISALGQTSPKKYKYITVPVQYNFTSEPNQFQINVLTRVLLKETNFEVYMNEGEKLPNELAKDQCLGLKANVIKVGGLFTTTLKFQLKNCFGNTIYESTGTSRKKPFKDAYHECLKNAIRDFQVVSSQYFMQNIESETPAESVNIDNKNSNIPFKERAKTYKEGNKTYWLTKEKNNYILYQDQGKTIFATLEQADRGTYSFDSSTIDGAAYFDAEGNLIVEYLAKDKDAVQKLIFKKQ</sequence>